<evidence type="ECO:0000259" key="14">
    <source>
        <dbReference type="Pfam" id="PF05173"/>
    </source>
</evidence>
<comment type="similarity">
    <text evidence="1 12">Belongs to the DapB family.</text>
</comment>
<dbReference type="SUPFAM" id="SSF51735">
    <property type="entry name" value="NAD(P)-binding Rossmann-fold domains"/>
    <property type="match status" value="1"/>
</dbReference>
<evidence type="ECO:0000256" key="10">
    <source>
        <dbReference type="ARBA" id="ARBA00049080"/>
    </source>
</evidence>
<dbReference type="SUPFAM" id="SSF55347">
    <property type="entry name" value="Glyceraldehyde-3-phosphate dehydrogenase-like, C-terminal domain"/>
    <property type="match status" value="1"/>
</dbReference>
<dbReference type="NCBIfam" id="TIGR00036">
    <property type="entry name" value="dapB"/>
    <property type="match status" value="1"/>
</dbReference>
<keyword evidence="2 12" id="KW-0028">Amino-acid biosynthesis</keyword>
<feature type="domain" description="Dihydrodipicolinate reductase N-terminal" evidence="13">
    <location>
        <begin position="6"/>
        <end position="132"/>
    </location>
</feature>
<dbReference type="GO" id="GO:0009089">
    <property type="term" value="P:lysine biosynthetic process via diaminopimelate"/>
    <property type="evidence" value="ECO:0007669"/>
    <property type="project" value="UniProtKB-UniRule"/>
</dbReference>
<dbReference type="Gene3D" id="3.30.360.10">
    <property type="entry name" value="Dihydrodipicolinate Reductase, domain 2"/>
    <property type="match status" value="1"/>
</dbReference>
<dbReference type="InterPro" id="IPR023940">
    <property type="entry name" value="DHDPR_bac"/>
</dbReference>
<dbReference type="UniPathway" id="UPA00034">
    <property type="reaction ID" value="UER00018"/>
</dbReference>
<keyword evidence="12" id="KW-0963">Cytoplasm</keyword>
<evidence type="ECO:0000256" key="1">
    <source>
        <dbReference type="ARBA" id="ARBA00006642"/>
    </source>
</evidence>
<dbReference type="PANTHER" id="PTHR20836:SF0">
    <property type="entry name" value="4-HYDROXY-TETRAHYDRODIPICOLINATE REDUCTASE 1, CHLOROPLASTIC-RELATED"/>
    <property type="match status" value="1"/>
</dbReference>
<evidence type="ECO:0000256" key="11">
    <source>
        <dbReference type="ARBA" id="ARBA00049396"/>
    </source>
</evidence>
<dbReference type="EMBL" id="CP042243">
    <property type="protein sequence ID" value="QEK11520.1"/>
    <property type="molecule type" value="Genomic_DNA"/>
</dbReference>
<evidence type="ECO:0000256" key="9">
    <source>
        <dbReference type="ARBA" id="ARBA00038983"/>
    </source>
</evidence>
<dbReference type="GO" id="GO:0005829">
    <property type="term" value="C:cytosol"/>
    <property type="evidence" value="ECO:0007669"/>
    <property type="project" value="TreeGrafter"/>
</dbReference>
<evidence type="ECO:0000259" key="13">
    <source>
        <dbReference type="Pfam" id="PF01113"/>
    </source>
</evidence>
<evidence type="ECO:0000256" key="8">
    <source>
        <dbReference type="ARBA" id="ARBA00037922"/>
    </source>
</evidence>
<feature type="binding site" evidence="12">
    <location>
        <begin position="172"/>
        <end position="173"/>
    </location>
    <ligand>
        <name>(S)-2,3,4,5-tetrahydrodipicolinate</name>
        <dbReference type="ChEBI" id="CHEBI:16845"/>
    </ligand>
</feature>
<dbReference type="EC" id="1.17.1.8" evidence="9 12"/>
<comment type="subunit">
    <text evidence="12">Homotetramer.</text>
</comment>
<keyword evidence="5 12" id="KW-0560">Oxidoreductase</keyword>
<comment type="catalytic activity">
    <reaction evidence="11 12">
        <text>(S)-2,3,4,5-tetrahydrodipicolinate + NAD(+) + H2O = (2S,4S)-4-hydroxy-2,3,4,5-tetrahydrodipicolinate + NADH + H(+)</text>
        <dbReference type="Rhea" id="RHEA:35323"/>
        <dbReference type="ChEBI" id="CHEBI:15377"/>
        <dbReference type="ChEBI" id="CHEBI:15378"/>
        <dbReference type="ChEBI" id="CHEBI:16845"/>
        <dbReference type="ChEBI" id="CHEBI:57540"/>
        <dbReference type="ChEBI" id="CHEBI:57945"/>
        <dbReference type="ChEBI" id="CHEBI:67139"/>
        <dbReference type="EC" id="1.17.1.8"/>
    </reaction>
</comment>
<comment type="subcellular location">
    <subcellularLocation>
        <location evidence="12">Cytoplasm</location>
    </subcellularLocation>
</comment>
<feature type="domain" description="Dihydrodipicolinate reductase C-terminal" evidence="14">
    <location>
        <begin position="136"/>
        <end position="262"/>
    </location>
</feature>
<comment type="pathway">
    <text evidence="8 12">Amino-acid biosynthesis; L-lysine biosynthesis via DAP pathway; (S)-tetrahydrodipicolinate from L-aspartate: step 4/4.</text>
</comment>
<protein>
    <recommendedName>
        <fullName evidence="9 12">4-hydroxy-tetrahydrodipicolinate reductase</fullName>
        <shortName evidence="12">HTPA reductase</shortName>
        <ecNumber evidence="9 12">1.17.1.8</ecNumber>
    </recommendedName>
</protein>
<gene>
    <name evidence="12 15" type="primary">dapB</name>
    <name evidence="15" type="ORF">FQB35_03540</name>
</gene>
<dbReference type="KEGG" id="crs:FQB35_03540"/>
<evidence type="ECO:0000313" key="15">
    <source>
        <dbReference type="EMBL" id="QEK11520.1"/>
    </source>
</evidence>
<keyword evidence="6 12" id="KW-0520">NAD</keyword>
<evidence type="ECO:0000256" key="12">
    <source>
        <dbReference type="HAMAP-Rule" id="MF_00102"/>
    </source>
</evidence>
<evidence type="ECO:0000256" key="6">
    <source>
        <dbReference type="ARBA" id="ARBA00023027"/>
    </source>
</evidence>
<dbReference type="GO" id="GO:0019877">
    <property type="term" value="P:diaminopimelate biosynthetic process"/>
    <property type="evidence" value="ECO:0007669"/>
    <property type="project" value="UniProtKB-UniRule"/>
</dbReference>
<keyword evidence="7 12" id="KW-0457">Lysine biosynthesis</keyword>
<evidence type="ECO:0000256" key="7">
    <source>
        <dbReference type="ARBA" id="ARBA00023154"/>
    </source>
</evidence>
<dbReference type="CDD" id="cd02274">
    <property type="entry name" value="DHDPR_N"/>
    <property type="match status" value="1"/>
</dbReference>
<dbReference type="OrthoDB" id="9790352at2"/>
<keyword evidence="3 12" id="KW-0521">NADP</keyword>
<dbReference type="InterPro" id="IPR022663">
    <property type="entry name" value="DapB_C"/>
</dbReference>
<reference evidence="15 16" key="1">
    <citation type="submission" date="2019-07" db="EMBL/GenBank/DDBJ databases">
        <title>Complete genome of Crassaminicella thermophila SY095.</title>
        <authorList>
            <person name="Li X."/>
        </authorList>
    </citation>
    <scope>NUCLEOTIDE SEQUENCE [LARGE SCALE GENOMIC DNA]</scope>
    <source>
        <strain evidence="15 16">SY095</strain>
    </source>
</reference>
<feature type="binding site" evidence="12">
    <location>
        <position position="38"/>
    </location>
    <ligand>
        <name>NAD(+)</name>
        <dbReference type="ChEBI" id="CHEBI:57540"/>
    </ligand>
</feature>
<comment type="caution">
    <text evidence="12">Was originally thought to be a dihydrodipicolinate reductase (DHDPR), catalyzing the conversion of dihydrodipicolinate to tetrahydrodipicolinate. However, it was shown in E.coli that the substrate of the enzymatic reaction is not dihydrodipicolinate (DHDP) but in fact (2S,4S)-4-hydroxy-2,3,4,5-tetrahydrodipicolinic acid (HTPA), the product released by the DapA-catalyzed reaction.</text>
</comment>
<evidence type="ECO:0000313" key="16">
    <source>
        <dbReference type="Proteomes" id="UP000324646"/>
    </source>
</evidence>
<dbReference type="AlphaFoldDB" id="A0A5C0SBP7"/>
<comment type="catalytic activity">
    <reaction evidence="10 12">
        <text>(S)-2,3,4,5-tetrahydrodipicolinate + NADP(+) + H2O = (2S,4S)-4-hydroxy-2,3,4,5-tetrahydrodipicolinate + NADPH + H(+)</text>
        <dbReference type="Rhea" id="RHEA:35331"/>
        <dbReference type="ChEBI" id="CHEBI:15377"/>
        <dbReference type="ChEBI" id="CHEBI:15378"/>
        <dbReference type="ChEBI" id="CHEBI:16845"/>
        <dbReference type="ChEBI" id="CHEBI:57783"/>
        <dbReference type="ChEBI" id="CHEBI:58349"/>
        <dbReference type="ChEBI" id="CHEBI:67139"/>
        <dbReference type="EC" id="1.17.1.8"/>
    </reaction>
</comment>
<proteinExistence type="inferred from homology"/>
<dbReference type="RefSeq" id="WP_148808675.1">
    <property type="nucleotide sequence ID" value="NZ_CP042243.1"/>
</dbReference>
<dbReference type="HAMAP" id="MF_00102">
    <property type="entry name" value="DapB"/>
    <property type="match status" value="1"/>
</dbReference>
<dbReference type="GO" id="GO:0008839">
    <property type="term" value="F:4-hydroxy-tetrahydrodipicolinate reductase"/>
    <property type="evidence" value="ECO:0007669"/>
    <property type="project" value="UniProtKB-UniRule"/>
</dbReference>
<comment type="caution">
    <text evidence="12">Lacks conserved residue(s) required for the propagation of feature annotation.</text>
</comment>
<comment type="function">
    <text evidence="12">Catalyzes the conversion of 4-hydroxy-tetrahydrodipicolinate (HTPA) to tetrahydrodipicolinate.</text>
</comment>
<name>A0A5C0SBP7_CRATE</name>
<dbReference type="GO" id="GO:0051287">
    <property type="term" value="F:NAD binding"/>
    <property type="evidence" value="ECO:0007669"/>
    <property type="project" value="UniProtKB-UniRule"/>
</dbReference>
<evidence type="ECO:0000256" key="4">
    <source>
        <dbReference type="ARBA" id="ARBA00022915"/>
    </source>
</evidence>
<dbReference type="GO" id="GO:0050661">
    <property type="term" value="F:NADP binding"/>
    <property type="evidence" value="ECO:0007669"/>
    <property type="project" value="UniProtKB-UniRule"/>
</dbReference>
<sequence length="295" mass="32612">MSKKIRVCQIGLGRTGKEISKVLLQQDDIELVMGVCSENSPKIGKDLGEILNTRDTNIIVDSCSNLEENISKYKPDVAIDFSSPEATVRNAEILGKMKVSIVVGTTGFNEIQTKKLMSIAKNNNIGIVHAPNITLGVNVLMVLSNLAASILESYDCTITEAHFKGKKDAPSGTAKKIANEILKGMNIHNDIDVHSLDYNDIPIHAIRAGGIIGKHKVILAGEHDKIEIIHESFSRTAFALGALKAVRFVHKKAGFFTMNDVLNLRHVISRYLEREAHFRKQRFFNTEVPKDQLSI</sequence>
<feature type="active site" description="Proton donor/acceptor" evidence="12">
    <location>
        <position position="162"/>
    </location>
</feature>
<feature type="active site" description="Proton donor" evidence="12">
    <location>
        <position position="166"/>
    </location>
</feature>
<dbReference type="Pfam" id="PF05173">
    <property type="entry name" value="DapB_C"/>
    <property type="match status" value="1"/>
</dbReference>
<dbReference type="PANTHER" id="PTHR20836">
    <property type="entry name" value="DIHYDRODIPICOLINATE REDUCTASE"/>
    <property type="match status" value="1"/>
</dbReference>
<dbReference type="GO" id="GO:0016726">
    <property type="term" value="F:oxidoreductase activity, acting on CH or CH2 groups, NAD or NADP as acceptor"/>
    <property type="evidence" value="ECO:0007669"/>
    <property type="project" value="UniProtKB-UniRule"/>
</dbReference>
<organism evidence="15 16">
    <name type="scientific">Crassaminicella thermophila</name>
    <dbReference type="NCBI Taxonomy" id="2599308"/>
    <lineage>
        <taxon>Bacteria</taxon>
        <taxon>Bacillati</taxon>
        <taxon>Bacillota</taxon>
        <taxon>Clostridia</taxon>
        <taxon>Eubacteriales</taxon>
        <taxon>Clostridiaceae</taxon>
        <taxon>Crassaminicella</taxon>
    </lineage>
</organism>
<dbReference type="InterPro" id="IPR036291">
    <property type="entry name" value="NAD(P)-bd_dom_sf"/>
</dbReference>
<dbReference type="InterPro" id="IPR000846">
    <property type="entry name" value="DapB_N"/>
</dbReference>
<evidence type="ECO:0000256" key="5">
    <source>
        <dbReference type="ARBA" id="ARBA00023002"/>
    </source>
</evidence>
<dbReference type="Proteomes" id="UP000324646">
    <property type="component" value="Chromosome"/>
</dbReference>
<dbReference type="PIRSF" id="PIRSF000161">
    <property type="entry name" value="DHPR"/>
    <property type="match status" value="1"/>
</dbReference>
<keyword evidence="16" id="KW-1185">Reference proteome</keyword>
<evidence type="ECO:0000256" key="2">
    <source>
        <dbReference type="ARBA" id="ARBA00022605"/>
    </source>
</evidence>
<dbReference type="Gene3D" id="3.40.50.720">
    <property type="entry name" value="NAD(P)-binding Rossmann-like Domain"/>
    <property type="match status" value="1"/>
</dbReference>
<accession>A0A5C0SBP7</accession>
<dbReference type="Pfam" id="PF01113">
    <property type="entry name" value="DapB_N"/>
    <property type="match status" value="1"/>
</dbReference>
<keyword evidence="4 12" id="KW-0220">Diaminopimelate biosynthesis</keyword>
<feature type="binding site" evidence="12">
    <location>
        <begin position="104"/>
        <end position="106"/>
    </location>
    <ligand>
        <name>NAD(+)</name>
        <dbReference type="ChEBI" id="CHEBI:57540"/>
    </ligand>
</feature>
<evidence type="ECO:0000256" key="3">
    <source>
        <dbReference type="ARBA" id="ARBA00022857"/>
    </source>
</evidence>